<sequence length="345" mass="37980">MGKETSLKSSRHRFTSGEDMHLIGYLAQYGVDDTERGSSKRFKLLTNNPTLYPWASTHSSESWRSHYAKKKSQFDNAIMTKMGKEGRRVEKSPSSTSTKNTDDETVRISQGNQLKDPAEGTSTSTTTTASTSTSTTTTTTTISASLSSSTLSLSLGKEDDLGDEMDQPITKELDEYNRPSDGVLSQQTAQSQGYDESQMMLTPIVEVSDTDLAGRNDSDAIQNCDEEAYVEPIWSPTGWNDPHPTPAGNIPHPGQTFGDHPLNFRSTCRVVNGTLRGRKISQNDIHSAMSETLEMLATHYGFSSAIAHKMWKETGTLKGTDEALKRMNECALYKGPKCIGEHSER</sequence>
<dbReference type="AlphaFoldDB" id="A0AAW0FIU9"/>
<feature type="compositionally biased region" description="Basic and acidic residues" evidence="1">
    <location>
        <begin position="169"/>
        <end position="178"/>
    </location>
</feature>
<dbReference type="Gene3D" id="1.10.10.60">
    <property type="entry name" value="Homeodomain-like"/>
    <property type="match status" value="1"/>
</dbReference>
<reference evidence="2 3" key="1">
    <citation type="submission" date="2022-09" db="EMBL/GenBank/DDBJ databases">
        <authorList>
            <person name="Palmer J.M."/>
        </authorList>
    </citation>
    <scope>NUCLEOTIDE SEQUENCE [LARGE SCALE GENOMIC DNA]</scope>
    <source>
        <strain evidence="2 3">DSM 7382</strain>
    </source>
</reference>
<protein>
    <submittedName>
        <fullName evidence="2">Uncharacterized protein</fullName>
    </submittedName>
</protein>
<feature type="compositionally biased region" description="Low complexity" evidence="1">
    <location>
        <begin position="121"/>
        <end position="155"/>
    </location>
</feature>
<dbReference type="EMBL" id="JASBNA010000065">
    <property type="protein sequence ID" value="KAK7678889.1"/>
    <property type="molecule type" value="Genomic_DNA"/>
</dbReference>
<evidence type="ECO:0000256" key="1">
    <source>
        <dbReference type="SAM" id="MobiDB-lite"/>
    </source>
</evidence>
<dbReference type="Proteomes" id="UP001385951">
    <property type="component" value="Unassembled WGS sequence"/>
</dbReference>
<dbReference type="CDD" id="cd11655">
    <property type="entry name" value="rap1_myb-like"/>
    <property type="match status" value="1"/>
</dbReference>
<evidence type="ECO:0000313" key="3">
    <source>
        <dbReference type="Proteomes" id="UP001385951"/>
    </source>
</evidence>
<evidence type="ECO:0000313" key="2">
    <source>
        <dbReference type="EMBL" id="KAK7678889.1"/>
    </source>
</evidence>
<keyword evidence="3" id="KW-1185">Reference proteome</keyword>
<feature type="region of interest" description="Disordered" evidence="1">
    <location>
        <begin position="82"/>
        <end position="197"/>
    </location>
</feature>
<comment type="caution">
    <text evidence="2">The sequence shown here is derived from an EMBL/GenBank/DDBJ whole genome shotgun (WGS) entry which is preliminary data.</text>
</comment>
<feature type="compositionally biased region" description="Polar residues" evidence="1">
    <location>
        <begin position="183"/>
        <end position="195"/>
    </location>
</feature>
<accession>A0AAW0FIU9</accession>
<name>A0AAW0FIU9_9APHY</name>
<gene>
    <name evidence="2" type="ORF">QCA50_018029</name>
</gene>
<organism evidence="2 3">
    <name type="scientific">Cerrena zonata</name>
    <dbReference type="NCBI Taxonomy" id="2478898"/>
    <lineage>
        <taxon>Eukaryota</taxon>
        <taxon>Fungi</taxon>
        <taxon>Dikarya</taxon>
        <taxon>Basidiomycota</taxon>
        <taxon>Agaricomycotina</taxon>
        <taxon>Agaricomycetes</taxon>
        <taxon>Polyporales</taxon>
        <taxon>Cerrenaceae</taxon>
        <taxon>Cerrena</taxon>
    </lineage>
</organism>
<feature type="compositionally biased region" description="Basic and acidic residues" evidence="1">
    <location>
        <begin position="82"/>
        <end position="91"/>
    </location>
</feature>
<proteinExistence type="predicted"/>